<dbReference type="RefSeq" id="XP_021757407.1">
    <property type="nucleotide sequence ID" value="XM_021901715.1"/>
</dbReference>
<evidence type="ECO:0000313" key="11">
    <source>
        <dbReference type="Proteomes" id="UP000596660"/>
    </source>
</evidence>
<dbReference type="OrthoDB" id="4781at2759"/>
<dbReference type="CDD" id="cd02176">
    <property type="entry name" value="GH16_XET"/>
    <property type="match status" value="1"/>
</dbReference>
<dbReference type="PIRSF" id="PIRSF005604">
    <property type="entry name" value="XET"/>
    <property type="match status" value="1"/>
</dbReference>
<feature type="domain" description="GH16" evidence="9">
    <location>
        <begin position="19"/>
        <end position="219"/>
    </location>
</feature>
<proteinExistence type="inferred from homology"/>
<keyword evidence="8" id="KW-0732">Signal</keyword>
<evidence type="ECO:0000313" key="10">
    <source>
        <dbReference type="EnsemblPlants" id="AUR62003149-RA:cds"/>
    </source>
</evidence>
<comment type="similarity">
    <text evidence="8">Belongs to the glycosyl hydrolase 16 family.</text>
</comment>
<feature type="glycosylation site" description="N-linked (GlcNAc...) asparagine" evidence="7">
    <location>
        <position position="113"/>
    </location>
</feature>
<dbReference type="FunFam" id="2.60.120.200:FF:000025">
    <property type="entry name" value="Xyloglucan endotransglucosylase/hydrolase"/>
    <property type="match status" value="1"/>
</dbReference>
<keyword evidence="8" id="KW-0964">Secreted</keyword>
<dbReference type="GeneID" id="110722441"/>
<keyword evidence="3" id="KW-1015">Disulfide bond</keyword>
<name>A0A803KVU1_CHEQI</name>
<reference evidence="10" key="1">
    <citation type="journal article" date="2017" name="Nature">
        <title>The genome of Chenopodium quinoa.</title>
        <authorList>
            <person name="Jarvis D.E."/>
            <person name="Ho Y.S."/>
            <person name="Lightfoot D.J."/>
            <person name="Schmoeckel S.M."/>
            <person name="Li B."/>
            <person name="Borm T.J.A."/>
            <person name="Ohyanagi H."/>
            <person name="Mineta K."/>
            <person name="Michell C.T."/>
            <person name="Saber N."/>
            <person name="Kharbatia N.M."/>
            <person name="Rupper R.R."/>
            <person name="Sharp A.R."/>
            <person name="Dally N."/>
            <person name="Boughton B.A."/>
            <person name="Woo Y.H."/>
            <person name="Gao G."/>
            <person name="Schijlen E.G.W.M."/>
            <person name="Guo X."/>
            <person name="Momin A.A."/>
            <person name="Negrao S."/>
            <person name="Al-Babili S."/>
            <person name="Gehring C."/>
            <person name="Roessner U."/>
            <person name="Jung C."/>
            <person name="Murphy K."/>
            <person name="Arold S.T."/>
            <person name="Gojobori T."/>
            <person name="van der Linden C.G."/>
            <person name="van Loo E.N."/>
            <person name="Jellen E.N."/>
            <person name="Maughan P.J."/>
            <person name="Tester M."/>
        </authorList>
    </citation>
    <scope>NUCLEOTIDE SEQUENCE [LARGE SCALE GENOMIC DNA]</scope>
    <source>
        <strain evidence="10">cv. PI 614886</strain>
    </source>
</reference>
<organism evidence="10 11">
    <name type="scientific">Chenopodium quinoa</name>
    <name type="common">Quinoa</name>
    <dbReference type="NCBI Taxonomy" id="63459"/>
    <lineage>
        <taxon>Eukaryota</taxon>
        <taxon>Viridiplantae</taxon>
        <taxon>Streptophyta</taxon>
        <taxon>Embryophyta</taxon>
        <taxon>Tracheophyta</taxon>
        <taxon>Spermatophyta</taxon>
        <taxon>Magnoliopsida</taxon>
        <taxon>eudicotyledons</taxon>
        <taxon>Gunneridae</taxon>
        <taxon>Pentapetalae</taxon>
        <taxon>Caryophyllales</taxon>
        <taxon>Chenopodiaceae</taxon>
        <taxon>Chenopodioideae</taxon>
        <taxon>Atripliceae</taxon>
        <taxon>Chenopodium</taxon>
    </lineage>
</organism>
<feature type="active site" description="Nucleophile" evidence="6">
    <location>
        <position position="105"/>
    </location>
</feature>
<dbReference type="Pfam" id="PF00722">
    <property type="entry name" value="Glyco_hydro_16"/>
    <property type="match status" value="1"/>
</dbReference>
<keyword evidence="4" id="KW-0325">Glycoprotein</keyword>
<dbReference type="InterPro" id="IPR013320">
    <property type="entry name" value="ConA-like_dom_sf"/>
</dbReference>
<dbReference type="Gramene" id="AUR62003149-RA">
    <property type="protein sequence ID" value="AUR62003149-RA:cds"/>
    <property type="gene ID" value="AUR62003149"/>
</dbReference>
<dbReference type="SUPFAM" id="SSF49899">
    <property type="entry name" value="Concanavalin A-like lectins/glucanases"/>
    <property type="match status" value="1"/>
</dbReference>
<keyword evidence="8" id="KW-0052">Apoplast</keyword>
<evidence type="ECO:0000259" key="9">
    <source>
        <dbReference type="PROSITE" id="PS51762"/>
    </source>
</evidence>
<keyword evidence="1 8" id="KW-0808">Transferase</keyword>
<dbReference type="Gene3D" id="2.60.120.200">
    <property type="match status" value="1"/>
</dbReference>
<keyword evidence="8" id="KW-0134">Cell wall</keyword>
<feature type="chain" id="PRO_5031589390" description="Xyloglucan endotransglucosylase/hydrolase" evidence="8">
    <location>
        <begin position="26"/>
        <end position="287"/>
    </location>
</feature>
<dbReference type="GO" id="GO:0010411">
    <property type="term" value="P:xyloglucan metabolic process"/>
    <property type="evidence" value="ECO:0007669"/>
    <property type="project" value="InterPro"/>
</dbReference>
<evidence type="ECO:0000256" key="7">
    <source>
        <dbReference type="PIRSR" id="PIRSR005604-2"/>
    </source>
</evidence>
<evidence type="ECO:0000256" key="5">
    <source>
        <dbReference type="ARBA" id="ARBA00023295"/>
    </source>
</evidence>
<evidence type="ECO:0000256" key="3">
    <source>
        <dbReference type="ARBA" id="ARBA00023157"/>
    </source>
</evidence>
<feature type="active site" description="Proton donor" evidence="6">
    <location>
        <position position="109"/>
    </location>
</feature>
<dbReference type="PANTHER" id="PTHR31062">
    <property type="entry name" value="XYLOGLUCAN ENDOTRANSGLUCOSYLASE/HYDROLASE PROTEIN 8-RELATED"/>
    <property type="match status" value="1"/>
</dbReference>
<keyword evidence="11" id="KW-1185">Reference proteome</keyword>
<dbReference type="PROSITE" id="PS01034">
    <property type="entry name" value="GH16_1"/>
    <property type="match status" value="1"/>
</dbReference>
<dbReference type="GO" id="GO:0016762">
    <property type="term" value="F:xyloglucan:xyloglucosyl transferase activity"/>
    <property type="evidence" value="ECO:0007669"/>
    <property type="project" value="UniProtKB-EC"/>
</dbReference>
<gene>
    <name evidence="10" type="primary">LOC110722441</name>
</gene>
<evidence type="ECO:0000256" key="1">
    <source>
        <dbReference type="ARBA" id="ARBA00022679"/>
    </source>
</evidence>
<dbReference type="EC" id="2.4.1.207" evidence="8"/>
<evidence type="ECO:0000256" key="2">
    <source>
        <dbReference type="ARBA" id="ARBA00022801"/>
    </source>
</evidence>
<dbReference type="GO" id="GO:0042546">
    <property type="term" value="P:cell wall biogenesis"/>
    <property type="evidence" value="ECO:0007669"/>
    <property type="project" value="InterPro"/>
</dbReference>
<comment type="subcellular location">
    <subcellularLocation>
        <location evidence="8">Secreted</location>
        <location evidence="8">Cell wall</location>
    </subcellularLocation>
    <subcellularLocation>
        <location evidence="8">Secreted</location>
        <location evidence="8">Extracellular space</location>
        <location evidence="8">Apoplast</location>
    </subcellularLocation>
</comment>
<dbReference type="InterPro" id="IPR008263">
    <property type="entry name" value="GH16_AS"/>
</dbReference>
<reference evidence="10" key="2">
    <citation type="submission" date="2021-03" db="UniProtKB">
        <authorList>
            <consortium name="EnsemblPlants"/>
        </authorList>
    </citation>
    <scope>IDENTIFICATION</scope>
</reference>
<dbReference type="InterPro" id="IPR016455">
    <property type="entry name" value="XTH"/>
</dbReference>
<keyword evidence="2 8" id="KW-0378">Hydrolase</keyword>
<dbReference type="EnsemblPlants" id="AUR62003149-RA">
    <property type="protein sequence ID" value="AUR62003149-RA:cds"/>
    <property type="gene ID" value="AUR62003149"/>
</dbReference>
<dbReference type="OMA" id="SPPECIA"/>
<accession>A0A803KVU1</accession>
<sequence length="287" mass="33085">MNMVIIRNVALVSLILLFHGLEIYARPATFQQDFKVTWADSHLKLVEGGRAIQLILDKNSGCGFASKYKYIYGRISMKIKLVAGDSAGTVTAFYMNSDTDTIRDELDFEFLGNRTGHPYTVQTNIFAHGKGNREQRVNLWFDPSADYHTYSILWNHKQIVFSVDEVPIRVYKNNEAKGIPYPKSQPMGVFSTLWEADDWATRGGLEKIDWRKAPFFAYYKDFDIEGCVVPGPTTCASNLINRWERPPYQTLNPTQAQRYQWVRSNHLIYDYCTDKSRYPVPPLECHV</sequence>
<dbReference type="GO" id="GO:0071555">
    <property type="term" value="P:cell wall organization"/>
    <property type="evidence" value="ECO:0007669"/>
    <property type="project" value="UniProtKB-KW"/>
</dbReference>
<feature type="signal peptide" evidence="8">
    <location>
        <begin position="1"/>
        <end position="25"/>
    </location>
</feature>
<dbReference type="InterPro" id="IPR000757">
    <property type="entry name" value="Beta-glucanase-like"/>
</dbReference>
<dbReference type="Pfam" id="PF06955">
    <property type="entry name" value="XET_C"/>
    <property type="match status" value="1"/>
</dbReference>
<protein>
    <recommendedName>
        <fullName evidence="8">Xyloglucan endotransglucosylase/hydrolase</fullName>
        <ecNumber evidence="8">2.4.1.207</ecNumber>
    </recommendedName>
</protein>
<dbReference type="Proteomes" id="UP000596660">
    <property type="component" value="Unplaced"/>
</dbReference>
<evidence type="ECO:0000256" key="8">
    <source>
        <dbReference type="RuleBase" id="RU361120"/>
    </source>
</evidence>
<comment type="function">
    <text evidence="8">Catalyzes xyloglucan endohydrolysis (XEH) and/or endotransglycosylation (XET). Cleaves and religates xyloglucan polymers, an essential constituent of the primary cell wall, and thereby participates in cell wall construction of growing tissues.</text>
</comment>
<dbReference type="GO" id="GO:0048046">
    <property type="term" value="C:apoplast"/>
    <property type="evidence" value="ECO:0007669"/>
    <property type="project" value="UniProtKB-SubCell"/>
</dbReference>
<dbReference type="KEGG" id="cqi:110722441"/>
<dbReference type="AlphaFoldDB" id="A0A803KVU1"/>
<dbReference type="InterPro" id="IPR044791">
    <property type="entry name" value="Beta-glucanase/XTH"/>
</dbReference>
<dbReference type="GO" id="GO:0004553">
    <property type="term" value="F:hydrolase activity, hydrolyzing O-glycosyl compounds"/>
    <property type="evidence" value="ECO:0007669"/>
    <property type="project" value="InterPro"/>
</dbReference>
<keyword evidence="5 8" id="KW-0326">Glycosidase</keyword>
<evidence type="ECO:0000256" key="4">
    <source>
        <dbReference type="ARBA" id="ARBA00023180"/>
    </source>
</evidence>
<keyword evidence="8" id="KW-0961">Cell wall biogenesis/degradation</keyword>
<dbReference type="InterPro" id="IPR010713">
    <property type="entry name" value="XET_C"/>
</dbReference>
<comment type="PTM">
    <text evidence="8">Contains at least one intrachain disulfide bond essential for its enzymatic activity.</text>
</comment>
<dbReference type="PROSITE" id="PS51762">
    <property type="entry name" value="GH16_2"/>
    <property type="match status" value="1"/>
</dbReference>
<evidence type="ECO:0000256" key="6">
    <source>
        <dbReference type="PIRSR" id="PIRSR005604-1"/>
    </source>
</evidence>